<feature type="compositionally biased region" description="Basic and acidic residues" evidence="1">
    <location>
        <begin position="131"/>
        <end position="143"/>
    </location>
</feature>
<protein>
    <submittedName>
        <fullName evidence="2">Uncharacterized protein</fullName>
    </submittedName>
</protein>
<evidence type="ECO:0000256" key="1">
    <source>
        <dbReference type="SAM" id="MobiDB-lite"/>
    </source>
</evidence>
<dbReference type="AlphaFoldDB" id="A0AAD6VE88"/>
<keyword evidence="3" id="KW-1185">Reference proteome</keyword>
<feature type="compositionally biased region" description="Low complexity" evidence="1">
    <location>
        <begin position="111"/>
        <end position="121"/>
    </location>
</feature>
<gene>
    <name evidence="2" type="ORF">GGX14DRAFT_633648</name>
</gene>
<evidence type="ECO:0000313" key="2">
    <source>
        <dbReference type="EMBL" id="KAJ7208686.1"/>
    </source>
</evidence>
<dbReference type="EMBL" id="JARJCW010000033">
    <property type="protein sequence ID" value="KAJ7208686.1"/>
    <property type="molecule type" value="Genomic_DNA"/>
</dbReference>
<feature type="compositionally biased region" description="Polar residues" evidence="1">
    <location>
        <begin position="215"/>
        <end position="226"/>
    </location>
</feature>
<feature type="compositionally biased region" description="Basic residues" evidence="1">
    <location>
        <begin position="227"/>
        <end position="236"/>
    </location>
</feature>
<dbReference type="Proteomes" id="UP001219525">
    <property type="component" value="Unassembled WGS sequence"/>
</dbReference>
<sequence length="331" mass="33743">MPTRCAGALGLDGPAAGPAARASLALRVRPTAPSIVGPAAAADAEPDRARAPAGTVVERARPPRGWRASSGMLAWCATGRGGRARARSGRLSCECDGPGAGAGEAGEAGAGARARAVTGEAGAEGGFGRTQDQDYGEHDEQQERGAAQGAAELGAEKGGGAARDVWWIQALVGRGGTASISVTRGRGTIAALWRTSQLRKRGAGCARSTRRAALTGNSARGVSSNRGHGHERKRRQCQQDRQGRTAGGGNRKRTSPCQCYTGETVGPATTLSGNICAAPGTRAASDARNRRLSSVADCRDVTLAGPYSRHSLATVSHCHGYDGGTAEKEIA</sequence>
<organism evidence="2 3">
    <name type="scientific">Mycena pura</name>
    <dbReference type="NCBI Taxonomy" id="153505"/>
    <lineage>
        <taxon>Eukaryota</taxon>
        <taxon>Fungi</taxon>
        <taxon>Dikarya</taxon>
        <taxon>Basidiomycota</taxon>
        <taxon>Agaricomycotina</taxon>
        <taxon>Agaricomycetes</taxon>
        <taxon>Agaricomycetidae</taxon>
        <taxon>Agaricales</taxon>
        <taxon>Marasmiineae</taxon>
        <taxon>Mycenaceae</taxon>
        <taxon>Mycena</taxon>
    </lineage>
</organism>
<feature type="region of interest" description="Disordered" evidence="1">
    <location>
        <begin position="111"/>
        <end position="148"/>
    </location>
</feature>
<proteinExistence type="predicted"/>
<comment type="caution">
    <text evidence="2">The sequence shown here is derived from an EMBL/GenBank/DDBJ whole genome shotgun (WGS) entry which is preliminary data.</text>
</comment>
<accession>A0AAD6VE88</accession>
<name>A0AAD6VE88_9AGAR</name>
<feature type="region of interest" description="Disordered" evidence="1">
    <location>
        <begin position="200"/>
        <end position="257"/>
    </location>
</feature>
<reference evidence="2" key="1">
    <citation type="submission" date="2023-03" db="EMBL/GenBank/DDBJ databases">
        <title>Massive genome expansion in bonnet fungi (Mycena s.s.) driven by repeated elements and novel gene families across ecological guilds.</title>
        <authorList>
            <consortium name="Lawrence Berkeley National Laboratory"/>
            <person name="Harder C.B."/>
            <person name="Miyauchi S."/>
            <person name="Viragh M."/>
            <person name="Kuo A."/>
            <person name="Thoen E."/>
            <person name="Andreopoulos B."/>
            <person name="Lu D."/>
            <person name="Skrede I."/>
            <person name="Drula E."/>
            <person name="Henrissat B."/>
            <person name="Morin E."/>
            <person name="Kohler A."/>
            <person name="Barry K."/>
            <person name="LaButti K."/>
            <person name="Morin E."/>
            <person name="Salamov A."/>
            <person name="Lipzen A."/>
            <person name="Mereny Z."/>
            <person name="Hegedus B."/>
            <person name="Baldrian P."/>
            <person name="Stursova M."/>
            <person name="Weitz H."/>
            <person name="Taylor A."/>
            <person name="Grigoriev I.V."/>
            <person name="Nagy L.G."/>
            <person name="Martin F."/>
            <person name="Kauserud H."/>
        </authorList>
    </citation>
    <scope>NUCLEOTIDE SEQUENCE</scope>
    <source>
        <strain evidence="2">9144</strain>
    </source>
</reference>
<evidence type="ECO:0000313" key="3">
    <source>
        <dbReference type="Proteomes" id="UP001219525"/>
    </source>
</evidence>